<keyword evidence="2" id="KW-1185">Reference proteome</keyword>
<dbReference type="EMBL" id="KL409907">
    <property type="protein sequence ID" value="KFQ92633.1"/>
    <property type="molecule type" value="Genomic_DNA"/>
</dbReference>
<evidence type="ECO:0000313" key="1">
    <source>
        <dbReference type="EMBL" id="KFQ92633.1"/>
    </source>
</evidence>
<dbReference type="Proteomes" id="UP000053283">
    <property type="component" value="Unassembled WGS sequence"/>
</dbReference>
<name>A0A091VSI4_NIPNI</name>
<gene>
    <name evidence="1" type="ORF">Y956_09511</name>
</gene>
<evidence type="ECO:0008006" key="3">
    <source>
        <dbReference type="Google" id="ProtNLM"/>
    </source>
</evidence>
<protein>
    <recommendedName>
        <fullName evidence="3">Nidogen G2 beta-barrel domain-containing protein</fullName>
    </recommendedName>
</protein>
<organism evidence="1 2">
    <name type="scientific">Nipponia nippon</name>
    <name type="common">Crested ibis</name>
    <name type="synonym">Ibis nippon</name>
    <dbReference type="NCBI Taxonomy" id="128390"/>
    <lineage>
        <taxon>Eukaryota</taxon>
        <taxon>Metazoa</taxon>
        <taxon>Chordata</taxon>
        <taxon>Craniata</taxon>
        <taxon>Vertebrata</taxon>
        <taxon>Euteleostomi</taxon>
        <taxon>Archelosauria</taxon>
        <taxon>Archosauria</taxon>
        <taxon>Dinosauria</taxon>
        <taxon>Saurischia</taxon>
        <taxon>Theropoda</taxon>
        <taxon>Coelurosauria</taxon>
        <taxon>Aves</taxon>
        <taxon>Neognathae</taxon>
        <taxon>Neoaves</taxon>
        <taxon>Aequornithes</taxon>
        <taxon>Pelecaniformes</taxon>
        <taxon>Threskiornithidae</taxon>
        <taxon>Nipponia</taxon>
    </lineage>
</organism>
<evidence type="ECO:0000313" key="2">
    <source>
        <dbReference type="Proteomes" id="UP000053283"/>
    </source>
</evidence>
<sequence>NGFQLKEGRFILDIRKKFFTQRVVRHWNRLPREVVDAPSLEVFKARLDGTLSNMV</sequence>
<accession>A0A091VSI4</accession>
<proteinExistence type="predicted"/>
<dbReference type="AlphaFoldDB" id="A0A091VSI4"/>
<reference evidence="1 2" key="1">
    <citation type="submission" date="2014-04" db="EMBL/GenBank/DDBJ databases">
        <title>Genome evolution of avian class.</title>
        <authorList>
            <person name="Zhang G."/>
            <person name="Li C."/>
        </authorList>
    </citation>
    <scope>NUCLEOTIDE SEQUENCE [LARGE SCALE GENOMIC DNA]</scope>
    <source>
        <strain evidence="1">BGI_Y956</strain>
    </source>
</reference>
<feature type="non-terminal residue" evidence="1">
    <location>
        <position position="55"/>
    </location>
</feature>
<feature type="non-terminal residue" evidence="1">
    <location>
        <position position="1"/>
    </location>
</feature>